<dbReference type="RefSeq" id="WP_317728721.1">
    <property type="nucleotide sequence ID" value="NZ_JAWLLC010000033.1"/>
</dbReference>
<name>A0AAE4RHE6_MYCIT</name>
<comment type="caution">
    <text evidence="1">The sequence shown here is derived from an EMBL/GenBank/DDBJ whole genome shotgun (WGS) entry which is preliminary data.</text>
</comment>
<dbReference type="Pfam" id="PF09956">
    <property type="entry name" value="Phage_cement_2"/>
    <property type="match status" value="1"/>
</dbReference>
<evidence type="ECO:0000313" key="1">
    <source>
        <dbReference type="EMBL" id="MDV7014228.1"/>
    </source>
</evidence>
<protein>
    <submittedName>
        <fullName evidence="1">DUF2190 family protein</fullName>
    </submittedName>
</protein>
<gene>
    <name evidence="1" type="ORF">R4F53_18225</name>
</gene>
<accession>A0AAE4RHE6</accession>
<dbReference type="Proteomes" id="UP001187143">
    <property type="component" value="Unassembled WGS sequence"/>
</dbReference>
<proteinExistence type="predicted"/>
<dbReference type="AlphaFoldDB" id="A0AAE4RHE6"/>
<dbReference type="InterPro" id="IPR011231">
    <property type="entry name" value="Phage_VT1-Sakai_H0018"/>
</dbReference>
<sequence>MAEYGPLYRPADRLPRTTSADVTAGQVVVVSGNDTVAPIAAPNEAWLGVAEHDAKSGTALVVATEGVWQVPASGSIAAGKPVIGATGGAVAAFTNGTDEPEEIIGTALSAAASSKVVIKLGR</sequence>
<organism evidence="1 2">
    <name type="scientific">Mycobacterium intracellulare</name>
    <dbReference type="NCBI Taxonomy" id="1767"/>
    <lineage>
        <taxon>Bacteria</taxon>
        <taxon>Bacillati</taxon>
        <taxon>Actinomycetota</taxon>
        <taxon>Actinomycetes</taxon>
        <taxon>Mycobacteriales</taxon>
        <taxon>Mycobacteriaceae</taxon>
        <taxon>Mycobacterium</taxon>
        <taxon>Mycobacterium avium complex (MAC)</taxon>
    </lineage>
</organism>
<reference evidence="1" key="1">
    <citation type="submission" date="2023-10" db="EMBL/GenBank/DDBJ databases">
        <title>Characterization and genome sequence of Mycobacterium intracellulare ABSURDO, a novel pathogenic isolate with three colony morphotypes that vary in growth and acid-fastness.</title>
        <authorList>
            <person name="Jude B.A."/>
            <person name="Robinson R.T."/>
        </authorList>
    </citation>
    <scope>NUCLEOTIDE SEQUENCE</scope>
    <source>
        <strain evidence="1">ABSURDO Component B</strain>
    </source>
</reference>
<evidence type="ECO:0000313" key="2">
    <source>
        <dbReference type="Proteomes" id="UP001187143"/>
    </source>
</evidence>
<dbReference type="EMBL" id="JAWLLD010000021">
    <property type="protein sequence ID" value="MDV7014228.1"/>
    <property type="molecule type" value="Genomic_DNA"/>
</dbReference>